<dbReference type="PROSITE" id="PS51379">
    <property type="entry name" value="4FE4S_FER_2"/>
    <property type="match status" value="2"/>
</dbReference>
<evidence type="ECO:0000256" key="3">
    <source>
        <dbReference type="ARBA" id="ARBA00023014"/>
    </source>
</evidence>
<keyword evidence="5" id="KW-0560">Oxidoreductase</keyword>
<keyword evidence="6" id="KW-1185">Reference proteome</keyword>
<dbReference type="Pfam" id="PF12838">
    <property type="entry name" value="Fer4_7"/>
    <property type="match status" value="1"/>
</dbReference>
<dbReference type="PROSITE" id="PS00198">
    <property type="entry name" value="4FE4S_FER_1"/>
    <property type="match status" value="2"/>
</dbReference>
<dbReference type="InterPro" id="IPR017900">
    <property type="entry name" value="4Fe4S_Fe_S_CS"/>
</dbReference>
<dbReference type="SUPFAM" id="SSF54862">
    <property type="entry name" value="4Fe-4S ferredoxins"/>
    <property type="match status" value="1"/>
</dbReference>
<dbReference type="OrthoDB" id="9803192at2"/>
<evidence type="ECO:0000259" key="4">
    <source>
        <dbReference type="PROSITE" id="PS51379"/>
    </source>
</evidence>
<keyword evidence="1" id="KW-0479">Metal-binding</keyword>
<dbReference type="EMBL" id="LTBC01000001">
    <property type="protein sequence ID" value="KYH33800.1"/>
    <property type="molecule type" value="Genomic_DNA"/>
</dbReference>
<dbReference type="Proteomes" id="UP000075670">
    <property type="component" value="Unassembled WGS sequence"/>
</dbReference>
<accession>A0A151B1W7</accession>
<organism evidence="5 6">
    <name type="scientific">Moorella mulderi DSM 14980</name>
    <dbReference type="NCBI Taxonomy" id="1122241"/>
    <lineage>
        <taxon>Bacteria</taxon>
        <taxon>Bacillati</taxon>
        <taxon>Bacillota</taxon>
        <taxon>Clostridia</taxon>
        <taxon>Neomoorellales</taxon>
        <taxon>Neomoorellaceae</taxon>
        <taxon>Neomoorella</taxon>
    </lineage>
</organism>
<keyword evidence="2" id="KW-0408">Iron</keyword>
<feature type="domain" description="4Fe-4S ferredoxin-type" evidence="4">
    <location>
        <begin position="15"/>
        <end position="44"/>
    </location>
</feature>
<reference evidence="5 6" key="1">
    <citation type="submission" date="2016-02" db="EMBL/GenBank/DDBJ databases">
        <title>Genome sequence of Moorella mulderi DSM 14980.</title>
        <authorList>
            <person name="Poehlein A."/>
            <person name="Daniel R."/>
        </authorList>
    </citation>
    <scope>NUCLEOTIDE SEQUENCE [LARGE SCALE GENOMIC DNA]</scope>
    <source>
        <strain evidence="5 6">DSM 14980</strain>
    </source>
</reference>
<sequence>MSVTFKAITTENGKGLFHLFPALCKGCGLCIEKCPVDTIGWAKQLGAFGTPVVEPGHGKPCIACKKCQLVCPDAAIWIERRDGKGRDTSLTAAPEKHVQHK</sequence>
<dbReference type="GO" id="GO:0016491">
    <property type="term" value="F:oxidoreductase activity"/>
    <property type="evidence" value="ECO:0007669"/>
    <property type="project" value="UniProtKB-KW"/>
</dbReference>
<proteinExistence type="predicted"/>
<evidence type="ECO:0000256" key="2">
    <source>
        <dbReference type="ARBA" id="ARBA00023004"/>
    </source>
</evidence>
<protein>
    <submittedName>
        <fullName evidence="5">NAD(P)H-quinone oxidoreductase subunit I</fullName>
        <ecNumber evidence="5">1.6.5.11</ecNumber>
    </submittedName>
</protein>
<dbReference type="PATRIC" id="fig|1122241.3.peg.545"/>
<evidence type="ECO:0000313" key="5">
    <source>
        <dbReference type="EMBL" id="KYH33800.1"/>
    </source>
</evidence>
<dbReference type="RefSeq" id="WP_062281051.1">
    <property type="nucleotide sequence ID" value="NZ_LTBC01000001.1"/>
</dbReference>
<dbReference type="PANTHER" id="PTHR43122">
    <property type="entry name" value="FERREDOXIN SUBUNIT OF PYRUVATE:FLAVODOXIN OXIDOREDUCTASE-RELATED"/>
    <property type="match status" value="1"/>
</dbReference>
<dbReference type="PANTHER" id="PTHR43122:SF1">
    <property type="entry name" value="IRON-SULFUR-BINDING PROTEIN"/>
    <property type="match status" value="1"/>
</dbReference>
<evidence type="ECO:0000256" key="1">
    <source>
        <dbReference type="ARBA" id="ARBA00022723"/>
    </source>
</evidence>
<gene>
    <name evidence="5" type="primary">ndhI_1</name>
    <name evidence="5" type="ORF">MOMUL_05160</name>
</gene>
<dbReference type="GO" id="GO:0046872">
    <property type="term" value="F:metal ion binding"/>
    <property type="evidence" value="ECO:0007669"/>
    <property type="project" value="UniProtKB-KW"/>
</dbReference>
<dbReference type="AlphaFoldDB" id="A0A151B1W7"/>
<keyword evidence="3" id="KW-0411">Iron-sulfur</keyword>
<comment type="caution">
    <text evidence="5">The sequence shown here is derived from an EMBL/GenBank/DDBJ whole genome shotgun (WGS) entry which is preliminary data.</text>
</comment>
<dbReference type="InterPro" id="IPR017896">
    <property type="entry name" value="4Fe4S_Fe-S-bd"/>
</dbReference>
<dbReference type="GO" id="GO:0051536">
    <property type="term" value="F:iron-sulfur cluster binding"/>
    <property type="evidence" value="ECO:0007669"/>
    <property type="project" value="UniProtKB-KW"/>
</dbReference>
<feature type="domain" description="4Fe-4S ferredoxin-type" evidence="4">
    <location>
        <begin position="49"/>
        <end position="81"/>
    </location>
</feature>
<name>A0A151B1W7_9FIRM</name>
<dbReference type="Gene3D" id="3.30.70.20">
    <property type="match status" value="1"/>
</dbReference>
<evidence type="ECO:0000313" key="6">
    <source>
        <dbReference type="Proteomes" id="UP000075670"/>
    </source>
</evidence>
<dbReference type="EC" id="1.6.5.11" evidence="5"/>